<dbReference type="InterPro" id="IPR036390">
    <property type="entry name" value="WH_DNA-bd_sf"/>
</dbReference>
<reference evidence="6 7" key="1">
    <citation type="submission" date="2006-01" db="EMBL/GenBank/DDBJ databases">
        <authorList>
            <person name="Brettar I."/>
            <person name="Hofle M."/>
            <person name="Ferriera S."/>
            <person name="Johnson J."/>
            <person name="Kravitz S."/>
            <person name="Halpern A."/>
            <person name="Remington K."/>
            <person name="Beeson K."/>
            <person name="Tran B."/>
            <person name="Rogers Y.-H."/>
            <person name="Friedman R."/>
            <person name="Venter J.C."/>
        </authorList>
    </citation>
    <scope>NUCLEOTIDE SEQUENCE [LARGE SCALE GENOMIC DNA]</scope>
    <source>
        <strain evidence="6 7">OS145</strain>
    </source>
</reference>
<dbReference type="Pfam" id="PF00126">
    <property type="entry name" value="HTH_1"/>
    <property type="match status" value="1"/>
</dbReference>
<evidence type="ECO:0000256" key="3">
    <source>
        <dbReference type="ARBA" id="ARBA00023125"/>
    </source>
</evidence>
<dbReference type="SUPFAM" id="SSF53850">
    <property type="entry name" value="Periplasmic binding protein-like II"/>
    <property type="match status" value="1"/>
</dbReference>
<keyword evidence="4" id="KW-0804">Transcription</keyword>
<dbReference type="Gene3D" id="3.40.190.290">
    <property type="match status" value="1"/>
</dbReference>
<protein>
    <submittedName>
        <fullName evidence="6">LysR-family transcriptional regulator</fullName>
    </submittedName>
</protein>
<dbReference type="CDD" id="cd08474">
    <property type="entry name" value="PBP2_CrgA_like_5"/>
    <property type="match status" value="1"/>
</dbReference>
<keyword evidence="7" id="KW-1185">Reference proteome</keyword>
<evidence type="ECO:0000313" key="6">
    <source>
        <dbReference type="EMBL" id="EAQ33303.1"/>
    </source>
</evidence>
<proteinExistence type="inferred from homology"/>
<dbReference type="InterPro" id="IPR005119">
    <property type="entry name" value="LysR_subst-bd"/>
</dbReference>
<sequence>MSLPPMNELLAFQKTASRLSFKKASDELNLTPSTVSHLVRSLEERLKTRLLNRTTRSVSLTEPGQKLFGQLNSILNNLTQAVDELDTDDKQPNGTIRISVNEIAAPILLDKLGKEFRETFPNVHVELIVDNRLIDTVAEGFDAGIRLRDTVPQDMVAVPVIKDFRFVVAAATTYIEKHGLPTQPSDLLEHNCIGFRFQSGRLYEWEFKRKDKRMVIDVKGTMTTNNPGLIMKAVKNGVGIGHIAEPLIKKEVESKELTVLLDDWNPGWPGLYLYFPRNRHMPSGLRAVIDTLRDN</sequence>
<evidence type="ECO:0000259" key="5">
    <source>
        <dbReference type="PROSITE" id="PS50931"/>
    </source>
</evidence>
<dbReference type="SUPFAM" id="SSF46785">
    <property type="entry name" value="Winged helix' DNA-binding domain"/>
    <property type="match status" value="1"/>
</dbReference>
<dbReference type="Gene3D" id="1.10.10.10">
    <property type="entry name" value="Winged helix-like DNA-binding domain superfamily/Winged helix DNA-binding domain"/>
    <property type="match status" value="1"/>
</dbReference>
<dbReference type="Pfam" id="PF03466">
    <property type="entry name" value="LysR_substrate"/>
    <property type="match status" value="1"/>
</dbReference>
<evidence type="ECO:0000313" key="7">
    <source>
        <dbReference type="Proteomes" id="UP000016543"/>
    </source>
</evidence>
<dbReference type="PANTHER" id="PTHR30537">
    <property type="entry name" value="HTH-TYPE TRANSCRIPTIONAL REGULATOR"/>
    <property type="match status" value="1"/>
</dbReference>
<comment type="similarity">
    <text evidence="1">Belongs to the LysR transcriptional regulatory family.</text>
</comment>
<accession>A0ABP2CTV8</accession>
<dbReference type="EMBL" id="AAMX01000001">
    <property type="protein sequence ID" value="EAQ33303.1"/>
    <property type="molecule type" value="Genomic_DNA"/>
</dbReference>
<dbReference type="InterPro" id="IPR000847">
    <property type="entry name" value="LysR_HTH_N"/>
</dbReference>
<keyword evidence="3" id="KW-0238">DNA-binding</keyword>
<organism evidence="6 7">
    <name type="scientific">Idiomarina baltica OS145</name>
    <dbReference type="NCBI Taxonomy" id="314276"/>
    <lineage>
        <taxon>Bacteria</taxon>
        <taxon>Pseudomonadati</taxon>
        <taxon>Pseudomonadota</taxon>
        <taxon>Gammaproteobacteria</taxon>
        <taxon>Alteromonadales</taxon>
        <taxon>Idiomarinaceae</taxon>
        <taxon>Idiomarina</taxon>
    </lineage>
</organism>
<gene>
    <name evidence="6" type="ORF">OS145_03005</name>
</gene>
<dbReference type="Proteomes" id="UP000016543">
    <property type="component" value="Unassembled WGS sequence"/>
</dbReference>
<dbReference type="PANTHER" id="PTHR30537:SF1">
    <property type="entry name" value="HTH-TYPE TRANSCRIPTIONAL REGULATOR PGRR"/>
    <property type="match status" value="1"/>
</dbReference>
<feature type="domain" description="HTH lysR-type" evidence="5">
    <location>
        <begin position="4"/>
        <end position="61"/>
    </location>
</feature>
<evidence type="ECO:0000256" key="1">
    <source>
        <dbReference type="ARBA" id="ARBA00009437"/>
    </source>
</evidence>
<keyword evidence="2" id="KW-0805">Transcription regulation</keyword>
<dbReference type="InterPro" id="IPR058163">
    <property type="entry name" value="LysR-type_TF_proteobact-type"/>
</dbReference>
<evidence type="ECO:0000256" key="4">
    <source>
        <dbReference type="ARBA" id="ARBA00023163"/>
    </source>
</evidence>
<dbReference type="InterPro" id="IPR036388">
    <property type="entry name" value="WH-like_DNA-bd_sf"/>
</dbReference>
<dbReference type="PROSITE" id="PS50931">
    <property type="entry name" value="HTH_LYSR"/>
    <property type="match status" value="1"/>
</dbReference>
<comment type="caution">
    <text evidence="6">The sequence shown here is derived from an EMBL/GenBank/DDBJ whole genome shotgun (WGS) entry which is preliminary data.</text>
</comment>
<name>A0ABP2CTV8_9GAMM</name>
<evidence type="ECO:0000256" key="2">
    <source>
        <dbReference type="ARBA" id="ARBA00023015"/>
    </source>
</evidence>